<evidence type="ECO:0000313" key="3">
    <source>
        <dbReference type="Proteomes" id="UP000094707"/>
    </source>
</evidence>
<organism evidence="2 3">
    <name type="scientific">Methanobacterium congolense</name>
    <dbReference type="NCBI Taxonomy" id="118062"/>
    <lineage>
        <taxon>Archaea</taxon>
        <taxon>Methanobacteriati</taxon>
        <taxon>Methanobacteriota</taxon>
        <taxon>Methanomada group</taxon>
        <taxon>Methanobacteria</taxon>
        <taxon>Methanobacteriales</taxon>
        <taxon>Methanobacteriaceae</taxon>
        <taxon>Methanobacterium</taxon>
    </lineage>
</organism>
<reference evidence="2 3" key="1">
    <citation type="submission" date="2016-08" db="EMBL/GenBank/DDBJ databases">
        <authorList>
            <person name="Seilhamer J.J."/>
        </authorList>
    </citation>
    <scope>NUCLEOTIDE SEQUENCE [LARGE SCALE GENOMIC DNA]</scope>
    <source>
        <strain evidence="2">Buetzberg</strain>
    </source>
</reference>
<dbReference type="AlphaFoldDB" id="A0A1D3L1W5"/>
<accession>A0A1D3L1W5</accession>
<dbReference type="RefSeq" id="WP_071906758.1">
    <property type="nucleotide sequence ID" value="NZ_LT607756.1"/>
</dbReference>
<keyword evidence="1" id="KW-0472">Membrane</keyword>
<protein>
    <submittedName>
        <fullName evidence="2">Uncharacterized protein</fullName>
    </submittedName>
</protein>
<dbReference type="KEGG" id="mcub:MCBB_1062"/>
<feature type="transmembrane region" description="Helical" evidence="1">
    <location>
        <begin position="7"/>
        <end position="24"/>
    </location>
</feature>
<dbReference type="PATRIC" id="fig|129848.4.peg.1070"/>
<proteinExistence type="predicted"/>
<evidence type="ECO:0000256" key="1">
    <source>
        <dbReference type="SAM" id="Phobius"/>
    </source>
</evidence>
<dbReference type="OrthoDB" id="80401at2157"/>
<keyword evidence="1" id="KW-0812">Transmembrane</keyword>
<keyword evidence="1" id="KW-1133">Transmembrane helix</keyword>
<keyword evidence="3" id="KW-1185">Reference proteome</keyword>
<sequence>MKKSLEIILIVLGIIGIVAVYSYAEAAMGPVEPLGRASFVKLLNPDFYPNHPHSQLLEKYAADRGSACALVVHYAGTSNYRSYQDGNVYIIELGFVSSAGPETEIDWGQALQYAIFGVPDGTWKFRINGVDYDNFDDAWAVVMAEAQSHGQQGPIPMVWHGSARAGNPILNPGCGFPLYYYVCWKQYGRFAAYYYAVSGLIFPYFNSPFKNFELKNYKVLQSAYTSGRLDYTKLSESEIEGINASLSDPSIFTSVYMNILSKKQNGQKAIYFTE</sequence>
<dbReference type="Proteomes" id="UP000094707">
    <property type="component" value="Chromosome I"/>
</dbReference>
<evidence type="ECO:0000313" key="2">
    <source>
        <dbReference type="EMBL" id="SCG85621.1"/>
    </source>
</evidence>
<dbReference type="EMBL" id="LT607756">
    <property type="protein sequence ID" value="SCG85621.1"/>
    <property type="molecule type" value="Genomic_DNA"/>
</dbReference>
<name>A0A1D3L1W5_9EURY</name>
<gene>
    <name evidence="2" type="ORF">MCBB_1062</name>
</gene>
<dbReference type="GeneID" id="30411908"/>